<name>A0A0G1WNM4_9BACT</name>
<dbReference type="Pfam" id="PF07969">
    <property type="entry name" value="Amidohydro_3"/>
    <property type="match status" value="2"/>
</dbReference>
<proteinExistence type="predicted"/>
<dbReference type="AlphaFoldDB" id="A0A0G1WNM4"/>
<dbReference type="EMBL" id="LCQQ01000033">
    <property type="protein sequence ID" value="KKW20443.1"/>
    <property type="molecule type" value="Genomic_DNA"/>
</dbReference>
<dbReference type="InterPro" id="IPR011059">
    <property type="entry name" value="Metal-dep_hydrolase_composite"/>
</dbReference>
<evidence type="ECO:0000313" key="2">
    <source>
        <dbReference type="EMBL" id="KKW20443.1"/>
    </source>
</evidence>
<protein>
    <recommendedName>
        <fullName evidence="1">Amidohydrolase 3 domain-containing protein</fullName>
    </recommendedName>
</protein>
<dbReference type="InterPro" id="IPR050378">
    <property type="entry name" value="Metallo-dep_Hydrolases_sf"/>
</dbReference>
<dbReference type="Gene3D" id="2.30.40.10">
    <property type="entry name" value="Urease, subunit C, domain 1"/>
    <property type="match status" value="1"/>
</dbReference>
<dbReference type="SUPFAM" id="SSF51338">
    <property type="entry name" value="Composite domain of metallo-dependent hydrolases"/>
    <property type="match status" value="1"/>
</dbReference>
<evidence type="ECO:0000259" key="1">
    <source>
        <dbReference type="Pfam" id="PF07969"/>
    </source>
</evidence>
<organism evidence="2 3">
    <name type="scientific">Candidatus Adlerbacteria bacterium GW2011_GWC1_50_9</name>
    <dbReference type="NCBI Taxonomy" id="1618608"/>
    <lineage>
        <taxon>Bacteria</taxon>
        <taxon>Candidatus Adleribacteriota</taxon>
    </lineage>
</organism>
<dbReference type="PANTHER" id="PTHR11647">
    <property type="entry name" value="HYDRANTOINASE/DIHYDROPYRIMIDINASE FAMILY MEMBER"/>
    <property type="match status" value="1"/>
</dbReference>
<dbReference type="Proteomes" id="UP000034201">
    <property type="component" value="Unassembled WGS sequence"/>
</dbReference>
<reference evidence="2 3" key="1">
    <citation type="journal article" date="2015" name="Nature">
        <title>rRNA introns, odd ribosomes, and small enigmatic genomes across a large radiation of phyla.</title>
        <authorList>
            <person name="Brown C.T."/>
            <person name="Hug L.A."/>
            <person name="Thomas B.C."/>
            <person name="Sharon I."/>
            <person name="Castelle C.J."/>
            <person name="Singh A."/>
            <person name="Wilkins M.J."/>
            <person name="Williams K.H."/>
            <person name="Banfield J.F."/>
        </authorList>
    </citation>
    <scope>NUCLEOTIDE SEQUENCE [LARGE SCALE GENOMIC DNA]</scope>
</reference>
<dbReference type="InterPro" id="IPR013108">
    <property type="entry name" value="Amidohydro_3"/>
</dbReference>
<dbReference type="GO" id="GO:0016812">
    <property type="term" value="F:hydrolase activity, acting on carbon-nitrogen (but not peptide) bonds, in cyclic amides"/>
    <property type="evidence" value="ECO:0007669"/>
    <property type="project" value="TreeGrafter"/>
</dbReference>
<feature type="domain" description="Amidohydrolase 3" evidence="1">
    <location>
        <begin position="45"/>
        <end position="190"/>
    </location>
</feature>
<dbReference type="InterPro" id="IPR023100">
    <property type="entry name" value="D-aminoacylase_insert_dom_sf"/>
</dbReference>
<dbReference type="Gene3D" id="3.20.20.140">
    <property type="entry name" value="Metal-dependent hydrolases"/>
    <property type="match status" value="1"/>
</dbReference>
<sequence length="524" mass="56898">MASYSVLIKGGMVSRGGNPERLDVGIKDDRIWAVGDLSGERAPVEIDAAGRYVSPGFIDLTSHSDTHWTLFDHPSQESFLRQGVTTILGGNCGSSLAPLVKAGDIAGTLRWTDASRSNVNWRSLDEFFSELSRRPIGVNFATLVGHGTLRRGVMGETARNATPDEIGQMRFLLEKSFGAGAFGFSTSLASTEGLWAGPSELSSLFALAGSYGVLTKHHLKDEGKNILPAVVSLIQLAREAGAKMHLSHFKILGRASWPLFHDVMRVIESGREEGLDLTLDAFPYTRTGSLLQAFLPPWLLEGGREKILAALGVPARREEVKSYLKSLTLHYDRITVASVLRDFSLLGKTLSQLAAAAGLEPEETMLRLLEVNDLKVAIFNEVISAGHLEELIRKEYCLVASDGVGYAGGLSALPDLPHPRSFGAFPRAFELFVKEKNILSFPELIRKMTELPAAVLGLKDRGKIEKGFFADVVIFNPETISSPADYENPQLGPGGVEWVLVNGRVSVSSGNFNGNLAGRILKRE</sequence>
<feature type="domain" description="Amidohydrolase 3" evidence="1">
    <location>
        <begin position="418"/>
        <end position="506"/>
    </location>
</feature>
<dbReference type="Gene3D" id="3.30.1490.130">
    <property type="entry name" value="D-aminoacylase. Domain 3"/>
    <property type="match status" value="1"/>
</dbReference>
<dbReference type="PANTHER" id="PTHR11647:SF1">
    <property type="entry name" value="COLLAPSIN RESPONSE MEDIATOR PROTEIN"/>
    <property type="match status" value="1"/>
</dbReference>
<dbReference type="GO" id="GO:0016811">
    <property type="term" value="F:hydrolase activity, acting on carbon-nitrogen (but not peptide) bonds, in linear amides"/>
    <property type="evidence" value="ECO:0007669"/>
    <property type="project" value="InterPro"/>
</dbReference>
<accession>A0A0G1WNM4</accession>
<dbReference type="InterPro" id="IPR032466">
    <property type="entry name" value="Metal_Hydrolase"/>
</dbReference>
<gene>
    <name evidence="2" type="ORF">UY61_C0033G0002</name>
</gene>
<evidence type="ECO:0000313" key="3">
    <source>
        <dbReference type="Proteomes" id="UP000034201"/>
    </source>
</evidence>
<dbReference type="GO" id="GO:0005829">
    <property type="term" value="C:cytosol"/>
    <property type="evidence" value="ECO:0007669"/>
    <property type="project" value="TreeGrafter"/>
</dbReference>
<comment type="caution">
    <text evidence="2">The sequence shown here is derived from an EMBL/GenBank/DDBJ whole genome shotgun (WGS) entry which is preliminary data.</text>
</comment>
<dbReference type="SUPFAM" id="SSF51556">
    <property type="entry name" value="Metallo-dependent hydrolases"/>
    <property type="match status" value="1"/>
</dbReference>